<dbReference type="AlphaFoldDB" id="A0A2A4IZG6"/>
<sequence>MLSMRLLQAVVALCTVLVLILRQRWSCAGLLVSTQRPLGPAAKRASFDDQQVAGQPPYLPAQILAAGVTHQAKNKHLQTACPCGGDWQLPETTAPWKPWGRCPPYKRDPDISVDNECIGHAPRDG</sequence>
<keyword evidence="1" id="KW-0732">Signal</keyword>
<dbReference type="EMBL" id="NWSH01004836">
    <property type="protein sequence ID" value="PCG64664.1"/>
    <property type="molecule type" value="Genomic_DNA"/>
</dbReference>
<evidence type="ECO:0008006" key="3">
    <source>
        <dbReference type="Google" id="ProtNLM"/>
    </source>
</evidence>
<feature type="chain" id="PRO_5012539836" description="Secreted protein" evidence="1">
    <location>
        <begin position="29"/>
        <end position="125"/>
    </location>
</feature>
<proteinExistence type="predicted"/>
<organism evidence="2">
    <name type="scientific">Heliothis virescens</name>
    <name type="common">Tobacco budworm moth</name>
    <dbReference type="NCBI Taxonomy" id="7102"/>
    <lineage>
        <taxon>Eukaryota</taxon>
        <taxon>Metazoa</taxon>
        <taxon>Ecdysozoa</taxon>
        <taxon>Arthropoda</taxon>
        <taxon>Hexapoda</taxon>
        <taxon>Insecta</taxon>
        <taxon>Pterygota</taxon>
        <taxon>Neoptera</taxon>
        <taxon>Endopterygota</taxon>
        <taxon>Lepidoptera</taxon>
        <taxon>Glossata</taxon>
        <taxon>Ditrysia</taxon>
        <taxon>Noctuoidea</taxon>
        <taxon>Noctuidae</taxon>
        <taxon>Heliothinae</taxon>
        <taxon>Heliothis</taxon>
    </lineage>
</organism>
<evidence type="ECO:0000256" key="1">
    <source>
        <dbReference type="SAM" id="SignalP"/>
    </source>
</evidence>
<name>A0A2A4IZG6_HELVI</name>
<feature type="signal peptide" evidence="1">
    <location>
        <begin position="1"/>
        <end position="28"/>
    </location>
</feature>
<protein>
    <recommendedName>
        <fullName evidence="3">Secreted protein</fullName>
    </recommendedName>
</protein>
<accession>A0A2A4IZG6</accession>
<evidence type="ECO:0000313" key="2">
    <source>
        <dbReference type="EMBL" id="PCG64664.1"/>
    </source>
</evidence>
<reference evidence="2" key="1">
    <citation type="submission" date="2017-09" db="EMBL/GenBank/DDBJ databases">
        <title>Contemporary evolution of a Lepidopteran species, Heliothis virescens, in response to modern agricultural practices.</title>
        <authorList>
            <person name="Fritz M.L."/>
            <person name="Deyonke A.M."/>
            <person name="Papanicolaou A."/>
            <person name="Micinski S."/>
            <person name="Westbrook J."/>
            <person name="Gould F."/>
        </authorList>
    </citation>
    <scope>NUCLEOTIDE SEQUENCE [LARGE SCALE GENOMIC DNA]</scope>
    <source>
        <strain evidence="2">HvINT-</strain>
        <tissue evidence="2">Whole body</tissue>
    </source>
</reference>
<gene>
    <name evidence="2" type="ORF">B5V51_10338</name>
</gene>
<comment type="caution">
    <text evidence="2">The sequence shown here is derived from an EMBL/GenBank/DDBJ whole genome shotgun (WGS) entry which is preliminary data.</text>
</comment>